<dbReference type="PANTHER" id="PTHR13344:SF0">
    <property type="entry name" value="NADH DEHYDROGENASE [UBIQUINONE] 1 ALPHA SUBCOMPLEX SUBUNIT 8"/>
    <property type="match status" value="1"/>
</dbReference>
<evidence type="ECO:0000256" key="8">
    <source>
        <dbReference type="ARBA" id="ARBA00023128"/>
    </source>
</evidence>
<dbReference type="EMBL" id="BFEA01000358">
    <property type="protein sequence ID" value="GBG80830.1"/>
    <property type="molecule type" value="Genomic_DNA"/>
</dbReference>
<dbReference type="InterPro" id="IPR016680">
    <property type="entry name" value="NDUFA8"/>
</dbReference>
<keyword evidence="9" id="KW-1015">Disulfide bond</keyword>
<dbReference type="GO" id="GO:0005739">
    <property type="term" value="C:mitochondrion"/>
    <property type="evidence" value="ECO:0007669"/>
    <property type="project" value="UniProtKB-SubCell"/>
</dbReference>
<evidence type="ECO:0000256" key="4">
    <source>
        <dbReference type="ARBA" id="ARBA00022448"/>
    </source>
</evidence>
<protein>
    <submittedName>
        <fullName evidence="11">Uncharacterized protein</fullName>
    </submittedName>
</protein>
<evidence type="ECO:0000256" key="2">
    <source>
        <dbReference type="ARBA" id="ARBA00004173"/>
    </source>
</evidence>
<reference evidence="11 12" key="1">
    <citation type="journal article" date="2018" name="Cell">
        <title>The Chara Genome: Secondary Complexity and Implications for Plant Terrestrialization.</title>
        <authorList>
            <person name="Nishiyama T."/>
            <person name="Sakayama H."/>
            <person name="Vries J.D."/>
            <person name="Buschmann H."/>
            <person name="Saint-Marcoux D."/>
            <person name="Ullrich K.K."/>
            <person name="Haas F.B."/>
            <person name="Vanderstraeten L."/>
            <person name="Becker D."/>
            <person name="Lang D."/>
            <person name="Vosolsobe S."/>
            <person name="Rombauts S."/>
            <person name="Wilhelmsson P.K.I."/>
            <person name="Janitza P."/>
            <person name="Kern R."/>
            <person name="Heyl A."/>
            <person name="Rumpler F."/>
            <person name="Villalobos L.I.A.C."/>
            <person name="Clay J.M."/>
            <person name="Skokan R."/>
            <person name="Toyoda A."/>
            <person name="Suzuki Y."/>
            <person name="Kagoshima H."/>
            <person name="Schijlen E."/>
            <person name="Tajeshwar N."/>
            <person name="Catarino B."/>
            <person name="Hetherington A.J."/>
            <person name="Saltykova A."/>
            <person name="Bonnot C."/>
            <person name="Breuninger H."/>
            <person name="Symeonidi A."/>
            <person name="Radhakrishnan G.V."/>
            <person name="Van Nieuwerburgh F."/>
            <person name="Deforce D."/>
            <person name="Chang C."/>
            <person name="Karol K.G."/>
            <person name="Hedrich R."/>
            <person name="Ulvskov P."/>
            <person name="Glockner G."/>
            <person name="Delwiche C.F."/>
            <person name="Petrasek J."/>
            <person name="Van de Peer Y."/>
            <person name="Friml J."/>
            <person name="Beilby M."/>
            <person name="Dolan L."/>
            <person name="Kohara Y."/>
            <person name="Sugano S."/>
            <person name="Fujiyama A."/>
            <person name="Delaux P.-M."/>
            <person name="Quint M."/>
            <person name="TheiBen G."/>
            <person name="Hagemann M."/>
            <person name="Harholt J."/>
            <person name="Dunand C."/>
            <person name="Zachgo S."/>
            <person name="Langdale J."/>
            <person name="Maumus F."/>
            <person name="Straeten D.V.D."/>
            <person name="Gould S.B."/>
            <person name="Rensing S.A."/>
        </authorList>
    </citation>
    <scope>NUCLEOTIDE SEQUENCE [LARGE SCALE GENOMIC DNA]</scope>
    <source>
        <strain evidence="11 12">S276</strain>
    </source>
</reference>
<keyword evidence="5" id="KW-0679">Respiratory chain</keyword>
<accession>A0A388LET9</accession>
<dbReference type="Proteomes" id="UP000265515">
    <property type="component" value="Unassembled WGS sequence"/>
</dbReference>
<keyword evidence="12" id="KW-1185">Reference proteome</keyword>
<dbReference type="Gramene" id="GBG80830">
    <property type="protein sequence ID" value="GBG80830"/>
    <property type="gene ID" value="CBR_g31386"/>
</dbReference>
<dbReference type="STRING" id="69332.A0A388LET9"/>
<comment type="caution">
    <text evidence="11">The sequence shown here is derived from an EMBL/GenBank/DDBJ whole genome shotgun (WGS) entry which is preliminary data.</text>
</comment>
<evidence type="ECO:0000313" key="11">
    <source>
        <dbReference type="EMBL" id="GBG80830.1"/>
    </source>
</evidence>
<dbReference type="PANTHER" id="PTHR13344">
    <property type="entry name" value="NADH-UBIQUINONE OXIDOREDUCTASE"/>
    <property type="match status" value="1"/>
</dbReference>
<dbReference type="PROSITE" id="PS51808">
    <property type="entry name" value="CHCH"/>
    <property type="match status" value="1"/>
</dbReference>
<keyword evidence="6" id="KW-0677">Repeat</keyword>
<evidence type="ECO:0000313" key="12">
    <source>
        <dbReference type="Proteomes" id="UP000265515"/>
    </source>
</evidence>
<evidence type="ECO:0000256" key="3">
    <source>
        <dbReference type="ARBA" id="ARBA00010705"/>
    </source>
</evidence>
<gene>
    <name evidence="11" type="ORF">CBR_g31386</name>
</gene>
<evidence type="ECO:0000256" key="9">
    <source>
        <dbReference type="ARBA" id="ARBA00023157"/>
    </source>
</evidence>
<proteinExistence type="inferred from homology"/>
<keyword evidence="4" id="KW-0813">Transport</keyword>
<organism evidence="11 12">
    <name type="scientific">Chara braunii</name>
    <name type="common">Braun's stonewort</name>
    <dbReference type="NCBI Taxonomy" id="69332"/>
    <lineage>
        <taxon>Eukaryota</taxon>
        <taxon>Viridiplantae</taxon>
        <taxon>Streptophyta</taxon>
        <taxon>Charophyceae</taxon>
        <taxon>Charales</taxon>
        <taxon>Characeae</taxon>
        <taxon>Chara</taxon>
    </lineage>
</organism>
<dbReference type="OrthoDB" id="276296at2759"/>
<evidence type="ECO:0000256" key="1">
    <source>
        <dbReference type="ARBA" id="ARBA00003195"/>
    </source>
</evidence>
<keyword evidence="8" id="KW-0496">Mitochondrion</keyword>
<feature type="region of interest" description="Disordered" evidence="10">
    <location>
        <begin position="1"/>
        <end position="27"/>
    </location>
</feature>
<evidence type="ECO:0000256" key="7">
    <source>
        <dbReference type="ARBA" id="ARBA00022982"/>
    </source>
</evidence>
<evidence type="ECO:0000256" key="6">
    <source>
        <dbReference type="ARBA" id="ARBA00022737"/>
    </source>
</evidence>
<sequence length="206" mass="22510">MVPYDRIGSGGGRVNTPSGVSEAGLAGPGWASRCVRETGPAWICRVLFKAGELRAVQRGRLLFPIIGHVAGEDAHQRRSALGFSRAGRGARWRGEERHPTQTMAPAEASAPVLTTSAVLMSASKHISARCGRENRAFLACKKADENPEKCLKQGEEVTRCVLSLLKELHLKCPKEMDGYAKCMDYYGSEFELCRKQQASFENSCPL</sequence>
<evidence type="ECO:0000256" key="5">
    <source>
        <dbReference type="ARBA" id="ARBA00022660"/>
    </source>
</evidence>
<name>A0A388LET9_CHABU</name>
<evidence type="ECO:0000256" key="10">
    <source>
        <dbReference type="SAM" id="MobiDB-lite"/>
    </source>
</evidence>
<comment type="function">
    <text evidence="1">Accessory subunit of the mitochondrial membrane respiratory chain NADH dehydrogenase (Complex I), that is believed not to be involved in catalysis. Complex I functions in the transfer of electrons from NADH to the respiratory chain. The immediate electron acceptor for the enzyme is believed to be ubiquinone.</text>
</comment>
<comment type="subcellular location">
    <subcellularLocation>
        <location evidence="2">Mitochondrion</location>
    </subcellularLocation>
</comment>
<keyword evidence="7" id="KW-0249">Electron transport</keyword>
<dbReference type="AlphaFoldDB" id="A0A388LET9"/>
<comment type="similarity">
    <text evidence="3">Belongs to the complex I NDUFA8 subunit family.</text>
</comment>
<dbReference type="GO" id="GO:0006120">
    <property type="term" value="P:mitochondrial electron transport, NADH to ubiquinone"/>
    <property type="evidence" value="ECO:0007669"/>
    <property type="project" value="InterPro"/>
</dbReference>